<sequence>MSSEWDPLEHDAGDGAAVVVTLTPAALVPWRGCSCGAGSGGSRIRGEM</sequence>
<reference evidence="1" key="2">
    <citation type="journal article" date="2015" name="Data Brief">
        <title>Shoot transcriptome of the giant reed, Arundo donax.</title>
        <authorList>
            <person name="Barrero R.A."/>
            <person name="Guerrero F.D."/>
            <person name="Moolhuijzen P."/>
            <person name="Goolsby J.A."/>
            <person name="Tidwell J."/>
            <person name="Bellgard S.E."/>
            <person name="Bellgard M.I."/>
        </authorList>
    </citation>
    <scope>NUCLEOTIDE SEQUENCE</scope>
    <source>
        <tissue evidence="1">Shoot tissue taken approximately 20 cm above the soil surface</tissue>
    </source>
</reference>
<evidence type="ECO:0000313" key="1">
    <source>
        <dbReference type="EMBL" id="JAD91782.1"/>
    </source>
</evidence>
<protein>
    <submittedName>
        <fullName evidence="1">Uncharacterized protein</fullName>
    </submittedName>
</protein>
<dbReference type="AlphaFoldDB" id="A0A0A9E728"/>
<reference evidence="1" key="1">
    <citation type="submission" date="2014-09" db="EMBL/GenBank/DDBJ databases">
        <authorList>
            <person name="Magalhaes I.L.F."/>
            <person name="Oliveira U."/>
            <person name="Santos F.R."/>
            <person name="Vidigal T.H.D.A."/>
            <person name="Brescovit A.D."/>
            <person name="Santos A.J."/>
        </authorList>
    </citation>
    <scope>NUCLEOTIDE SEQUENCE</scope>
    <source>
        <tissue evidence="1">Shoot tissue taken approximately 20 cm above the soil surface</tissue>
    </source>
</reference>
<name>A0A0A9E728_ARUDO</name>
<proteinExistence type="predicted"/>
<dbReference type="EMBL" id="GBRH01206113">
    <property type="protein sequence ID" value="JAD91782.1"/>
    <property type="molecule type" value="Transcribed_RNA"/>
</dbReference>
<organism evidence="1">
    <name type="scientific">Arundo donax</name>
    <name type="common">Giant reed</name>
    <name type="synonym">Donax arundinaceus</name>
    <dbReference type="NCBI Taxonomy" id="35708"/>
    <lineage>
        <taxon>Eukaryota</taxon>
        <taxon>Viridiplantae</taxon>
        <taxon>Streptophyta</taxon>
        <taxon>Embryophyta</taxon>
        <taxon>Tracheophyta</taxon>
        <taxon>Spermatophyta</taxon>
        <taxon>Magnoliopsida</taxon>
        <taxon>Liliopsida</taxon>
        <taxon>Poales</taxon>
        <taxon>Poaceae</taxon>
        <taxon>PACMAD clade</taxon>
        <taxon>Arundinoideae</taxon>
        <taxon>Arundineae</taxon>
        <taxon>Arundo</taxon>
    </lineage>
</organism>
<accession>A0A0A9E728</accession>